<proteinExistence type="predicted"/>
<dbReference type="Proteomes" id="UP000789405">
    <property type="component" value="Unassembled WGS sequence"/>
</dbReference>
<keyword evidence="3" id="KW-1185">Reference proteome</keyword>
<dbReference type="EMBL" id="CAJVPY010001275">
    <property type="protein sequence ID" value="CAG8514824.1"/>
    <property type="molecule type" value="Genomic_DNA"/>
</dbReference>
<protein>
    <submittedName>
        <fullName evidence="2">4566_t:CDS:1</fullName>
    </submittedName>
</protein>
<gene>
    <name evidence="2" type="ORF">DERYTH_LOCUS3568</name>
</gene>
<accession>A0A9N9A2Q2</accession>
<feature type="domain" description="ISXO2-like transposase" evidence="1">
    <location>
        <begin position="92"/>
        <end position="148"/>
    </location>
</feature>
<organism evidence="2 3">
    <name type="scientific">Dentiscutata erythropus</name>
    <dbReference type="NCBI Taxonomy" id="1348616"/>
    <lineage>
        <taxon>Eukaryota</taxon>
        <taxon>Fungi</taxon>
        <taxon>Fungi incertae sedis</taxon>
        <taxon>Mucoromycota</taxon>
        <taxon>Glomeromycotina</taxon>
        <taxon>Glomeromycetes</taxon>
        <taxon>Diversisporales</taxon>
        <taxon>Gigasporaceae</taxon>
        <taxon>Dentiscutata</taxon>
    </lineage>
</organism>
<reference evidence="2" key="1">
    <citation type="submission" date="2021-06" db="EMBL/GenBank/DDBJ databases">
        <authorList>
            <person name="Kallberg Y."/>
            <person name="Tangrot J."/>
            <person name="Rosling A."/>
        </authorList>
    </citation>
    <scope>NUCLEOTIDE SEQUENCE</scope>
    <source>
        <strain evidence="2">MA453B</strain>
    </source>
</reference>
<evidence type="ECO:0000259" key="1">
    <source>
        <dbReference type="Pfam" id="PF12762"/>
    </source>
</evidence>
<dbReference type="Pfam" id="PF12762">
    <property type="entry name" value="DDE_Tnp_IS1595"/>
    <property type="match status" value="1"/>
</dbReference>
<evidence type="ECO:0000313" key="3">
    <source>
        <dbReference type="Proteomes" id="UP000789405"/>
    </source>
</evidence>
<name>A0A9N9A2Q2_9GLOM</name>
<dbReference type="InterPro" id="IPR024445">
    <property type="entry name" value="Tnp_ISXO2-like"/>
</dbReference>
<evidence type="ECO:0000313" key="2">
    <source>
        <dbReference type="EMBL" id="CAG8514824.1"/>
    </source>
</evidence>
<dbReference type="AlphaFoldDB" id="A0A9N9A2Q2"/>
<comment type="caution">
    <text evidence="2">The sequence shown here is derived from an EMBL/GenBank/DDBJ whole genome shotgun (WGS) entry which is preliminary data.</text>
</comment>
<sequence>MNIQNLKTLYKIFFEEKECIKFLINKKIIKKPEKCHSCNREIYLYLKENVFRYRNLDYFRNLAINSLISDDEIVGGPRIIVEIDKSLFNDFWVIGGLTIYTDGWHGYQNLESLGMKHILTNHSRPNQQQRIRRIHTNTIEETWNLLKIFILKPKRQRNIIEPLLKEFIFREKHKNNL</sequence>
<dbReference type="OrthoDB" id="2278611at2759"/>